<dbReference type="Proteomes" id="UP000199462">
    <property type="component" value="Unassembled WGS sequence"/>
</dbReference>
<keyword evidence="2" id="KW-0808">Transferase</keyword>
<proteinExistence type="inferred from homology"/>
<comment type="similarity">
    <text evidence="1">Belongs to the transferase hexapeptide repeat family.</text>
</comment>
<dbReference type="EMBL" id="FOYX01000003">
    <property type="protein sequence ID" value="SFR81952.1"/>
    <property type="molecule type" value="Genomic_DNA"/>
</dbReference>
<dbReference type="AlphaFoldDB" id="A0A1I6JSL9"/>
<gene>
    <name evidence="2" type="ORF">SAMN04488010_2957</name>
</gene>
<sequence>MQIIKNIFFFIKVILRIPKDYIKKNKIHYTTKISNNTLISDSKIGKENYIACNTVIINTRIGNYSSIAPGVQIGGMQHSYWWGSTSPRLSKHCVYDKVTTIGNDVWIAAGCIIKQGVTIGDGAVIGAMSFVNTDIPENSIYFGSPAKFYKKRLSDETFKSIKESKYWNLNPAEAIKILNQLEHEHSIPTSILHNT</sequence>
<reference evidence="3" key="1">
    <citation type="submission" date="2016-10" db="EMBL/GenBank/DDBJ databases">
        <authorList>
            <person name="Varghese N."/>
            <person name="Submissions S."/>
        </authorList>
    </citation>
    <scope>NUCLEOTIDE SEQUENCE [LARGE SCALE GENOMIC DNA]</scope>
    <source>
        <strain evidence="3">DSM 19891</strain>
    </source>
</reference>
<dbReference type="GO" id="GO:0016740">
    <property type="term" value="F:transferase activity"/>
    <property type="evidence" value="ECO:0007669"/>
    <property type="project" value="UniProtKB-KW"/>
</dbReference>
<dbReference type="InterPro" id="IPR050179">
    <property type="entry name" value="Trans_hexapeptide_repeat"/>
</dbReference>
<dbReference type="Gene3D" id="2.160.10.10">
    <property type="entry name" value="Hexapeptide repeat proteins"/>
    <property type="match status" value="1"/>
</dbReference>
<organism evidence="2 3">
    <name type="scientific">Maribacter stanieri</name>
    <dbReference type="NCBI Taxonomy" id="440514"/>
    <lineage>
        <taxon>Bacteria</taxon>
        <taxon>Pseudomonadati</taxon>
        <taxon>Bacteroidota</taxon>
        <taxon>Flavobacteriia</taxon>
        <taxon>Flavobacteriales</taxon>
        <taxon>Flavobacteriaceae</taxon>
        <taxon>Maribacter</taxon>
    </lineage>
</organism>
<keyword evidence="3" id="KW-1185">Reference proteome</keyword>
<dbReference type="InterPro" id="IPR011004">
    <property type="entry name" value="Trimer_LpxA-like_sf"/>
</dbReference>
<dbReference type="PANTHER" id="PTHR43300">
    <property type="entry name" value="ACETYLTRANSFERASE"/>
    <property type="match status" value="1"/>
</dbReference>
<evidence type="ECO:0000256" key="1">
    <source>
        <dbReference type="ARBA" id="ARBA00007274"/>
    </source>
</evidence>
<dbReference type="PANTHER" id="PTHR43300:SF11">
    <property type="entry name" value="ACETYLTRANSFERASE RV3034C-RELATED"/>
    <property type="match status" value="1"/>
</dbReference>
<evidence type="ECO:0000313" key="2">
    <source>
        <dbReference type="EMBL" id="SFR81952.1"/>
    </source>
</evidence>
<name>A0A1I6JSL9_9FLAO</name>
<accession>A0A1I6JSL9</accession>
<dbReference type="STRING" id="440514.SAMN04488010_2957"/>
<dbReference type="InterPro" id="IPR001451">
    <property type="entry name" value="Hexapep"/>
</dbReference>
<protein>
    <submittedName>
        <fullName evidence="2">Acetyltransferase (Isoleucine patch superfamily)</fullName>
    </submittedName>
</protein>
<dbReference type="RefSeq" id="WP_091904019.1">
    <property type="nucleotide sequence ID" value="NZ_CANMNE010000005.1"/>
</dbReference>
<evidence type="ECO:0000313" key="3">
    <source>
        <dbReference type="Proteomes" id="UP000199462"/>
    </source>
</evidence>
<dbReference type="Pfam" id="PF00132">
    <property type="entry name" value="Hexapep"/>
    <property type="match status" value="1"/>
</dbReference>
<dbReference type="SUPFAM" id="SSF51161">
    <property type="entry name" value="Trimeric LpxA-like enzymes"/>
    <property type="match status" value="1"/>
</dbReference>